<keyword evidence="4" id="KW-1185">Reference proteome</keyword>
<dbReference type="Gene3D" id="3.40.50.720">
    <property type="entry name" value="NAD(P)-binding Rossmann-like Domain"/>
    <property type="match status" value="1"/>
</dbReference>
<accession>A0A0R0CUX4</accession>
<dbReference type="PANTHER" id="PTHR43639">
    <property type="entry name" value="OXIDOREDUCTASE, SHORT-CHAIN DEHYDROGENASE/REDUCTASE FAMILY (AFU_ORTHOLOGUE AFUA_5G02870)"/>
    <property type="match status" value="1"/>
</dbReference>
<dbReference type="PRINTS" id="PR00081">
    <property type="entry name" value="GDHRDH"/>
</dbReference>
<dbReference type="PATRIC" id="fig|344882.3.peg.3119"/>
<dbReference type="PANTHER" id="PTHR43639:SF1">
    <property type="entry name" value="SHORT-CHAIN DEHYDROGENASE_REDUCTASE FAMILY PROTEIN"/>
    <property type="match status" value="1"/>
</dbReference>
<evidence type="ECO:0000256" key="1">
    <source>
        <dbReference type="ARBA" id="ARBA00006484"/>
    </source>
</evidence>
<dbReference type="FunFam" id="3.40.50.720:FF:000084">
    <property type="entry name" value="Short-chain dehydrogenase reductase"/>
    <property type="match status" value="1"/>
</dbReference>
<sequence>MDTLIADPSCSGLRVLVAGGSRGIGRAIAEGFALSGASVSICARGADALRQAADELAVHGGIVHDQVCDLADADAISDYVNQAAAALGGLDVVINNASGYGNGPDDASWQAGFDLDLMAAVRCNRVALPHLRDSSAPCILNISSINALRPTPRSMAYSAAKAAVNHYTISLAAELARQRIRVNAIAPGSTLFDGGLWDRRRLQEPDLYQRIHDSIPFGGFAHVNDIAQLALFLASPRARWITGQVIASDGGQSLGI</sequence>
<dbReference type="InterPro" id="IPR002347">
    <property type="entry name" value="SDR_fam"/>
</dbReference>
<dbReference type="STRING" id="344882.ABB29_08805"/>
<reference evidence="3 4" key="1">
    <citation type="submission" date="2015-05" db="EMBL/GenBank/DDBJ databases">
        <title>Genome sequencing and analysis of members of genus Stenotrophomonas.</title>
        <authorList>
            <person name="Patil P.P."/>
            <person name="Midha S."/>
            <person name="Patil P.B."/>
        </authorList>
    </citation>
    <scope>NUCLEOTIDE SEQUENCE [LARGE SCALE GENOMIC DNA]</scope>
    <source>
        <strain evidence="3 4">DSM 21858</strain>
    </source>
</reference>
<dbReference type="Pfam" id="PF13561">
    <property type="entry name" value="adh_short_C2"/>
    <property type="match status" value="1"/>
</dbReference>
<name>A0A0R0CUX4_9GAMM</name>
<dbReference type="InterPro" id="IPR036291">
    <property type="entry name" value="NAD(P)-bd_dom_sf"/>
</dbReference>
<dbReference type="AlphaFoldDB" id="A0A0R0CUX4"/>
<dbReference type="Proteomes" id="UP000052052">
    <property type="component" value="Unassembled WGS sequence"/>
</dbReference>
<dbReference type="SUPFAM" id="SSF51735">
    <property type="entry name" value="NAD(P)-binding Rossmann-fold domains"/>
    <property type="match status" value="1"/>
</dbReference>
<evidence type="ECO:0000313" key="3">
    <source>
        <dbReference type="EMBL" id="KRG69569.1"/>
    </source>
</evidence>
<dbReference type="PROSITE" id="PS00061">
    <property type="entry name" value="ADH_SHORT"/>
    <property type="match status" value="1"/>
</dbReference>
<comment type="similarity">
    <text evidence="1">Belongs to the short-chain dehydrogenases/reductases (SDR) family.</text>
</comment>
<dbReference type="EMBL" id="LDJL01000009">
    <property type="protein sequence ID" value="KRG69569.1"/>
    <property type="molecule type" value="Genomic_DNA"/>
</dbReference>
<organism evidence="3 4">
    <name type="scientific">Pseudoxanthomonas dokdonensis</name>
    <dbReference type="NCBI Taxonomy" id="344882"/>
    <lineage>
        <taxon>Bacteria</taxon>
        <taxon>Pseudomonadati</taxon>
        <taxon>Pseudomonadota</taxon>
        <taxon>Gammaproteobacteria</taxon>
        <taxon>Lysobacterales</taxon>
        <taxon>Lysobacteraceae</taxon>
        <taxon>Pseudoxanthomonas</taxon>
    </lineage>
</organism>
<dbReference type="PRINTS" id="PR00080">
    <property type="entry name" value="SDRFAMILY"/>
</dbReference>
<dbReference type="InterPro" id="IPR020904">
    <property type="entry name" value="Sc_DH/Rdtase_CS"/>
</dbReference>
<keyword evidence="2" id="KW-0560">Oxidoreductase</keyword>
<gene>
    <name evidence="3" type="ORF">ABB29_08805</name>
</gene>
<dbReference type="CDD" id="cd05233">
    <property type="entry name" value="SDR_c"/>
    <property type="match status" value="1"/>
</dbReference>
<dbReference type="GO" id="GO:0016491">
    <property type="term" value="F:oxidoreductase activity"/>
    <property type="evidence" value="ECO:0007669"/>
    <property type="project" value="UniProtKB-KW"/>
</dbReference>
<proteinExistence type="inferred from homology"/>
<dbReference type="RefSeq" id="WP_057658265.1">
    <property type="nucleotide sequence ID" value="NZ_LDJL01000009.1"/>
</dbReference>
<comment type="caution">
    <text evidence="3">The sequence shown here is derived from an EMBL/GenBank/DDBJ whole genome shotgun (WGS) entry which is preliminary data.</text>
</comment>
<protein>
    <submittedName>
        <fullName evidence="3">3-oxoacyl-ACP reductase</fullName>
    </submittedName>
</protein>
<evidence type="ECO:0000256" key="2">
    <source>
        <dbReference type="ARBA" id="ARBA00023002"/>
    </source>
</evidence>
<dbReference type="OrthoDB" id="9803333at2"/>
<evidence type="ECO:0000313" key="4">
    <source>
        <dbReference type="Proteomes" id="UP000052052"/>
    </source>
</evidence>